<sequence length="47" mass="5371">MGRTIKLHCQRGKTLPLLPNALLYVTTRHSREMPTIPMAWQLEASPI</sequence>
<reference evidence="1" key="1">
    <citation type="submission" date="2018-02" db="EMBL/GenBank/DDBJ databases">
        <title>Rhizophora mucronata_Transcriptome.</title>
        <authorList>
            <person name="Meera S.P."/>
            <person name="Sreeshan A."/>
            <person name="Augustine A."/>
        </authorList>
    </citation>
    <scope>NUCLEOTIDE SEQUENCE</scope>
    <source>
        <tissue evidence="1">Leaf</tissue>
    </source>
</reference>
<accession>A0A2P2QZ22</accession>
<name>A0A2P2QZ22_RHIMU</name>
<proteinExistence type="predicted"/>
<protein>
    <submittedName>
        <fullName evidence="1">Uncharacterized protein</fullName>
    </submittedName>
</protein>
<evidence type="ECO:0000313" key="1">
    <source>
        <dbReference type="EMBL" id="MBX72161.1"/>
    </source>
</evidence>
<dbReference type="EMBL" id="GGEC01091677">
    <property type="protein sequence ID" value="MBX72161.1"/>
    <property type="molecule type" value="Transcribed_RNA"/>
</dbReference>
<organism evidence="1">
    <name type="scientific">Rhizophora mucronata</name>
    <name type="common">Asiatic mangrove</name>
    <dbReference type="NCBI Taxonomy" id="61149"/>
    <lineage>
        <taxon>Eukaryota</taxon>
        <taxon>Viridiplantae</taxon>
        <taxon>Streptophyta</taxon>
        <taxon>Embryophyta</taxon>
        <taxon>Tracheophyta</taxon>
        <taxon>Spermatophyta</taxon>
        <taxon>Magnoliopsida</taxon>
        <taxon>eudicotyledons</taxon>
        <taxon>Gunneridae</taxon>
        <taxon>Pentapetalae</taxon>
        <taxon>rosids</taxon>
        <taxon>fabids</taxon>
        <taxon>Malpighiales</taxon>
        <taxon>Rhizophoraceae</taxon>
        <taxon>Rhizophora</taxon>
    </lineage>
</organism>
<dbReference type="AlphaFoldDB" id="A0A2P2QZ22"/>